<dbReference type="InterPro" id="IPR010131">
    <property type="entry name" value="MdtP/NodT-like"/>
</dbReference>
<evidence type="ECO:0000313" key="2">
    <source>
        <dbReference type="EMBL" id="MFK2903545.1"/>
    </source>
</evidence>
<dbReference type="RefSeq" id="WP_404631085.1">
    <property type="nucleotide sequence ID" value="NZ_JADIKM010000001.1"/>
</dbReference>
<protein>
    <submittedName>
        <fullName evidence="2">TolC family protein</fullName>
    </submittedName>
</protein>
<sequence length="471" mass="50409">MNPSRVRVARATLTAALVVLLGGCTGIAMPKLDAPVPAHWRHQSVDAAPPADLHGWWHAFHDPALDALVDTALHDNLDVAQAKERLLAARAMTRSADVAYRPRLRAKTEDAIDPDASASFFVAGFDATWELNLFGRGTATHRQARGQLDNSAASLQQVRVTLVAEVVRNWLELRAAQQREATLTAIRGARQQQWQLLRTRAQLQLASTQSVDEAEAALAQAEAALAEPRAATDALAQQLAVLLGRNEPDPAWLATAPLPALGGQSLTQAPADLLRNRPDIARAEADVLVAAGDAGVARADLYPRIGIGGSLVWSTNLTTHRRTRDNALLSAGPMIDIPLFDWGAREAELHARKHELKASMYAYRQAVLQGVAEVETALGQLRQQHEREQQSAQAHAALARAAHAAGVRVNLHLASPADQLDSELALAQSSLALTDATVARDLAFVSLYKALGGAPLPDADADSDTKTADAH</sequence>
<accession>A0ABW8JV40</accession>
<comment type="caution">
    <text evidence="2">The sequence shown here is derived from an EMBL/GenBank/DDBJ whole genome shotgun (WGS) entry which is preliminary data.</text>
</comment>
<evidence type="ECO:0000313" key="3">
    <source>
        <dbReference type="Proteomes" id="UP001620460"/>
    </source>
</evidence>
<organism evidence="2 3">
    <name type="scientific">Dyella ginsengisoli</name>
    <dbReference type="NCBI Taxonomy" id="363848"/>
    <lineage>
        <taxon>Bacteria</taxon>
        <taxon>Pseudomonadati</taxon>
        <taxon>Pseudomonadota</taxon>
        <taxon>Gammaproteobacteria</taxon>
        <taxon>Lysobacterales</taxon>
        <taxon>Rhodanobacteraceae</taxon>
        <taxon>Dyella</taxon>
    </lineage>
</organism>
<dbReference type="EMBL" id="JADIKM010000001">
    <property type="protein sequence ID" value="MFK2903545.1"/>
    <property type="molecule type" value="Genomic_DNA"/>
</dbReference>
<name>A0ABW8JV40_9GAMM</name>
<dbReference type="Pfam" id="PF02321">
    <property type="entry name" value="OEP"/>
    <property type="match status" value="2"/>
</dbReference>
<dbReference type="PROSITE" id="PS51257">
    <property type="entry name" value="PROKAR_LIPOPROTEIN"/>
    <property type="match status" value="1"/>
</dbReference>
<evidence type="ECO:0000256" key="1">
    <source>
        <dbReference type="ARBA" id="ARBA00007613"/>
    </source>
</evidence>
<proteinExistence type="inferred from homology"/>
<dbReference type="Proteomes" id="UP001620460">
    <property type="component" value="Unassembled WGS sequence"/>
</dbReference>
<dbReference type="PANTHER" id="PTHR30203">
    <property type="entry name" value="OUTER MEMBRANE CATION EFFLUX PROTEIN"/>
    <property type="match status" value="1"/>
</dbReference>
<dbReference type="Gene3D" id="1.20.1600.10">
    <property type="entry name" value="Outer membrane efflux proteins (OEP)"/>
    <property type="match status" value="1"/>
</dbReference>
<gene>
    <name evidence="2" type="ORF">ISP17_06205</name>
</gene>
<dbReference type="PANTHER" id="PTHR30203:SF25">
    <property type="entry name" value="OUTER MEMBRANE PROTEIN-RELATED"/>
    <property type="match status" value="1"/>
</dbReference>
<reference evidence="2 3" key="1">
    <citation type="submission" date="2020-10" db="EMBL/GenBank/DDBJ databases">
        <title>Phylogeny of dyella-like bacteria.</title>
        <authorList>
            <person name="Fu J."/>
        </authorList>
    </citation>
    <scope>NUCLEOTIDE SEQUENCE [LARGE SCALE GENOMIC DNA]</scope>
    <source>
        <strain evidence="2 3">Gsoil3046</strain>
    </source>
</reference>
<comment type="similarity">
    <text evidence="1">Belongs to the outer membrane factor (OMF) (TC 1.B.17) family.</text>
</comment>
<dbReference type="SUPFAM" id="SSF56954">
    <property type="entry name" value="Outer membrane efflux proteins (OEP)"/>
    <property type="match status" value="1"/>
</dbReference>
<dbReference type="InterPro" id="IPR003423">
    <property type="entry name" value="OMP_efflux"/>
</dbReference>
<keyword evidence="3" id="KW-1185">Reference proteome</keyword>
<dbReference type="Gene3D" id="2.20.200.10">
    <property type="entry name" value="Outer membrane efflux proteins (OEP)"/>
    <property type="match status" value="1"/>
</dbReference>